<organism evidence="3 6">
    <name type="scientific">Citrobacter braakii</name>
    <dbReference type="NCBI Taxonomy" id="57706"/>
    <lineage>
        <taxon>Bacteria</taxon>
        <taxon>Pseudomonadati</taxon>
        <taxon>Pseudomonadota</taxon>
        <taxon>Gammaproteobacteria</taxon>
        <taxon>Enterobacterales</taxon>
        <taxon>Enterobacteriaceae</taxon>
        <taxon>Citrobacter</taxon>
        <taxon>Citrobacter freundii complex</taxon>
    </lineage>
</organism>
<proteinExistence type="predicted"/>
<dbReference type="PANTHER" id="PTHR33121">
    <property type="entry name" value="CYCLIC DI-GMP PHOSPHODIESTERASE PDEF"/>
    <property type="match status" value="1"/>
</dbReference>
<dbReference type="GO" id="GO:0071111">
    <property type="term" value="F:cyclic-guanylate-specific phosphodiesterase activity"/>
    <property type="evidence" value="ECO:0007669"/>
    <property type="project" value="InterPro"/>
</dbReference>
<evidence type="ECO:0000313" key="3">
    <source>
        <dbReference type="EMBL" id="MBD3125189.1"/>
    </source>
</evidence>
<reference evidence="3" key="2">
    <citation type="submission" date="2020-09" db="EMBL/GenBank/DDBJ databases">
        <title>Characterization of IncC plasmids in Enterobacterales of food-producing animals originating from China.</title>
        <authorList>
            <person name="Zhang Y."/>
            <person name="Lei C.-W."/>
        </authorList>
    </citation>
    <scope>NUCLEOTIDE SEQUENCE</scope>
    <source>
        <strain evidence="3">CC1</strain>
    </source>
</reference>
<dbReference type="Gene3D" id="3.20.20.450">
    <property type="entry name" value="EAL domain"/>
    <property type="match status" value="1"/>
</dbReference>
<evidence type="ECO:0000313" key="6">
    <source>
        <dbReference type="Proteomes" id="UP000605024"/>
    </source>
</evidence>
<reference evidence="4 5" key="1">
    <citation type="submission" date="2017-01" db="EMBL/GenBank/DDBJ databases">
        <title>First report of the plasmid-mediated mcr-1 gene in Citrobacter freudii.</title>
        <authorList>
            <person name="Liu J."/>
            <person name="Yang Y."/>
            <person name="Li Y."/>
            <person name="Liu D."/>
            <person name="Tuo H."/>
            <person name="Davis M."/>
            <person name="Zhang A."/>
        </authorList>
    </citation>
    <scope>NUCLEOTIDE SEQUENCE [LARGE SCALE GENOMIC DNA]</scope>
    <source>
        <strain evidence="4 5">SCC4</strain>
    </source>
</reference>
<dbReference type="Proteomes" id="UP000185597">
    <property type="component" value="Unassembled WGS sequence"/>
</dbReference>
<evidence type="ECO:0000259" key="2">
    <source>
        <dbReference type="PROSITE" id="PS50883"/>
    </source>
</evidence>
<dbReference type="AlphaFoldDB" id="A0A1R0FZ33"/>
<dbReference type="CDD" id="cd01948">
    <property type="entry name" value="EAL"/>
    <property type="match status" value="1"/>
</dbReference>
<dbReference type="RefSeq" id="WP_019077553.1">
    <property type="nucleotide sequence ID" value="NZ_BPFM01000016.1"/>
</dbReference>
<dbReference type="InterPro" id="IPR001633">
    <property type="entry name" value="EAL_dom"/>
</dbReference>
<dbReference type="SUPFAM" id="SSF141868">
    <property type="entry name" value="EAL domain-like"/>
    <property type="match status" value="1"/>
</dbReference>
<dbReference type="EMBL" id="MTCP01000002">
    <property type="protein sequence ID" value="OLY69945.1"/>
    <property type="molecule type" value="Genomic_DNA"/>
</dbReference>
<dbReference type="PANTHER" id="PTHR33121:SF64">
    <property type="entry name" value="CYCLIC DI-GMP PHOSPHODIESTERASE PDEF"/>
    <property type="match status" value="1"/>
</dbReference>
<sequence>MTNGRPENLEAQHSRLFGNPTTDTTDVRAALQNALDHNTFVLLAQPIVSTRGDESYHEILIRMLNEHGEFLSPDHFLSVARDTGLAPDIDLWVIENTLKYMRYHPLSCFSINLAPVTLCRSGIVAKITALLQEYVVIPQRIIFEITEADTLSDKEHTADTLRLLRQLGCRIAIDDFGAGFASYERLMNIEADILKIDGSFVRGIIKCEVSRYIIESFCRVAAMKGMQVVAEFVESAEIQMHLEHMNVGWLQGYHIGKPQPLFTLE</sequence>
<accession>A0A1R0FZ33</accession>
<feature type="domain" description="EAL" evidence="2">
    <location>
        <begin position="24"/>
        <end position="265"/>
    </location>
</feature>
<dbReference type="Pfam" id="PF00563">
    <property type="entry name" value="EAL"/>
    <property type="match status" value="1"/>
</dbReference>
<dbReference type="SMART" id="SM00052">
    <property type="entry name" value="EAL"/>
    <property type="match status" value="1"/>
</dbReference>
<dbReference type="EMBL" id="JACXSK010000018">
    <property type="protein sequence ID" value="MBD3125189.1"/>
    <property type="molecule type" value="Genomic_DNA"/>
</dbReference>
<dbReference type="InterPro" id="IPR035919">
    <property type="entry name" value="EAL_sf"/>
</dbReference>
<dbReference type="Proteomes" id="UP000605024">
    <property type="component" value="Unassembled WGS sequence"/>
</dbReference>
<dbReference type="InterPro" id="IPR050706">
    <property type="entry name" value="Cyclic-di-GMP_PDE-like"/>
</dbReference>
<gene>
    <name evidence="4" type="ORF">BWD41_07635</name>
    <name evidence="3" type="ORF">ID160_21205</name>
</gene>
<dbReference type="PROSITE" id="PS50883">
    <property type="entry name" value="EAL"/>
    <property type="match status" value="1"/>
</dbReference>
<evidence type="ECO:0000313" key="5">
    <source>
        <dbReference type="Proteomes" id="UP000185597"/>
    </source>
</evidence>
<feature type="region of interest" description="Disordered" evidence="1">
    <location>
        <begin position="1"/>
        <end position="20"/>
    </location>
</feature>
<comment type="caution">
    <text evidence="3">The sequence shown here is derived from an EMBL/GenBank/DDBJ whole genome shotgun (WGS) entry which is preliminary data.</text>
</comment>
<evidence type="ECO:0000313" key="4">
    <source>
        <dbReference type="EMBL" id="OLY69945.1"/>
    </source>
</evidence>
<name>A0A1R0FZ33_CITBR</name>
<evidence type="ECO:0000256" key="1">
    <source>
        <dbReference type="SAM" id="MobiDB-lite"/>
    </source>
</evidence>
<dbReference type="OrthoDB" id="9816034at2"/>
<protein>
    <submittedName>
        <fullName evidence="3">EAL domain-containing protein</fullName>
    </submittedName>
</protein>